<evidence type="ECO:0000313" key="3">
    <source>
        <dbReference type="EMBL" id="ARS53682.1"/>
    </source>
</evidence>
<dbReference type="EMBL" id="CP021323">
    <property type="protein sequence ID" value="ARS53682.1"/>
    <property type="molecule type" value="Genomic_DNA"/>
</dbReference>
<dbReference type="OrthoDB" id="9816293at2"/>
<dbReference type="AlphaFoldDB" id="A0A2Z2H8E0"/>
<dbReference type="RefSeq" id="WP_086622559.1">
    <property type="nucleotide sequence ID" value="NZ_CP021323.1"/>
</dbReference>
<evidence type="ECO:0000313" key="4">
    <source>
        <dbReference type="Proteomes" id="UP000250025"/>
    </source>
</evidence>
<feature type="transmembrane region" description="Helical" evidence="2">
    <location>
        <begin position="95"/>
        <end position="113"/>
    </location>
</feature>
<keyword evidence="1" id="KW-1003">Cell membrane</keyword>
<keyword evidence="2" id="KW-0812">Transmembrane</keyword>
<dbReference type="KEGG" id="kus:B9G99_13125"/>
<dbReference type="Proteomes" id="UP000250025">
    <property type="component" value="Chromosome"/>
</dbReference>
<keyword evidence="1" id="KW-0997">Cell inner membrane</keyword>
<dbReference type="Pfam" id="PF04304">
    <property type="entry name" value="DUF454"/>
    <property type="match status" value="1"/>
</dbReference>
<dbReference type="GO" id="GO:0005886">
    <property type="term" value="C:plasma membrane"/>
    <property type="evidence" value="ECO:0007669"/>
    <property type="project" value="UniProtKB-SubCell"/>
</dbReference>
<sequence length="120" mass="13344">MRYVWIGLAALCFLLGLAGVILPLVPTTPLMLAAVILASKGSPRFAHWIRHHRVAGPAINNWMQERAISRQAKMTAVLTLTLSAILIWWTIDVLFIRLGVSLLLILVGLWIVTRATPARR</sequence>
<organism evidence="3 4">
    <name type="scientific">Kushneria konosiri</name>
    <dbReference type="NCBI Taxonomy" id="698828"/>
    <lineage>
        <taxon>Bacteria</taxon>
        <taxon>Pseudomonadati</taxon>
        <taxon>Pseudomonadota</taxon>
        <taxon>Gammaproteobacteria</taxon>
        <taxon>Oceanospirillales</taxon>
        <taxon>Halomonadaceae</taxon>
        <taxon>Kushneria</taxon>
    </lineage>
</organism>
<proteinExistence type="predicted"/>
<gene>
    <name evidence="3" type="ORF">B9G99_13125</name>
</gene>
<dbReference type="PANTHER" id="PTHR35813:SF1">
    <property type="entry name" value="INNER MEMBRANE PROTEIN YBAN"/>
    <property type="match status" value="1"/>
</dbReference>
<name>A0A2Z2H8E0_9GAMM</name>
<feature type="transmembrane region" description="Helical" evidence="2">
    <location>
        <begin position="6"/>
        <end position="38"/>
    </location>
</feature>
<reference evidence="3 4" key="1">
    <citation type="journal article" date="2017" name="Int. J. Syst. Evol. Microbiol.">
        <title>Kushneria konosiri sp. nov., isolated from the Korean salt-fermented seafood Daemi-jeot.</title>
        <authorList>
            <person name="Yun J.H."/>
            <person name="Park S.K."/>
            <person name="Lee J.Y."/>
            <person name="Jung M.J."/>
            <person name="Bae J.W."/>
        </authorList>
    </citation>
    <scope>NUCLEOTIDE SEQUENCE [LARGE SCALE GENOMIC DNA]</scope>
    <source>
        <strain evidence="3 4">X49</strain>
    </source>
</reference>
<protein>
    <recommendedName>
        <fullName evidence="1">Inner membrane protein</fullName>
    </recommendedName>
</protein>
<keyword evidence="4" id="KW-1185">Reference proteome</keyword>
<comment type="subcellular location">
    <subcellularLocation>
        <location evidence="1">Cell inner membrane</location>
        <topology evidence="1">Multi-pass membrane protein</topology>
    </subcellularLocation>
</comment>
<keyword evidence="2" id="KW-1133">Transmembrane helix</keyword>
<feature type="transmembrane region" description="Helical" evidence="2">
    <location>
        <begin position="72"/>
        <end position="89"/>
    </location>
</feature>
<dbReference type="PANTHER" id="PTHR35813">
    <property type="entry name" value="INNER MEMBRANE PROTEIN YBAN"/>
    <property type="match status" value="1"/>
</dbReference>
<keyword evidence="1 2" id="KW-0472">Membrane</keyword>
<evidence type="ECO:0000256" key="2">
    <source>
        <dbReference type="SAM" id="Phobius"/>
    </source>
</evidence>
<dbReference type="PIRSF" id="PIRSF016789">
    <property type="entry name" value="DUF454"/>
    <property type="match status" value="1"/>
</dbReference>
<evidence type="ECO:0000256" key="1">
    <source>
        <dbReference type="PIRNR" id="PIRNR016789"/>
    </source>
</evidence>
<dbReference type="InterPro" id="IPR007401">
    <property type="entry name" value="DUF454"/>
</dbReference>
<accession>A0A2Z2H8E0</accession>